<feature type="region of interest" description="Disordered" evidence="1">
    <location>
        <begin position="1"/>
        <end position="31"/>
    </location>
</feature>
<name>A0ABD1PN72_9LAMI</name>
<dbReference type="Proteomes" id="UP001604336">
    <property type="component" value="Unassembled WGS sequence"/>
</dbReference>
<dbReference type="EMBL" id="JBFOLK010000013">
    <property type="protein sequence ID" value="KAL2465365.1"/>
    <property type="molecule type" value="Genomic_DNA"/>
</dbReference>
<gene>
    <name evidence="2" type="ORF">Adt_41216</name>
</gene>
<sequence>MEDTEHPEDSANNGQVSENKVLDAGVESQGEDLIPAAASGVPIIFTREETYMLVGWAKAHTRAAACRRTGLGSRDQEVNFTGNGMAGGNGIENMTGEEKPTEIVVEENNGNPVTNV</sequence>
<proteinExistence type="predicted"/>
<comment type="caution">
    <text evidence="2">The sequence shown here is derived from an EMBL/GenBank/DDBJ whole genome shotgun (WGS) entry which is preliminary data.</text>
</comment>
<reference evidence="3" key="1">
    <citation type="submission" date="2024-07" db="EMBL/GenBank/DDBJ databases">
        <title>Two chromosome-level genome assemblies of Korean endemic species Abeliophyllum distichum and Forsythia ovata (Oleaceae).</title>
        <authorList>
            <person name="Jang H."/>
        </authorList>
    </citation>
    <scope>NUCLEOTIDE SEQUENCE [LARGE SCALE GENOMIC DNA]</scope>
</reference>
<evidence type="ECO:0000313" key="3">
    <source>
        <dbReference type="Proteomes" id="UP001604336"/>
    </source>
</evidence>
<accession>A0ABD1PN72</accession>
<protein>
    <submittedName>
        <fullName evidence="2">Uncharacterized protein</fullName>
    </submittedName>
</protein>
<evidence type="ECO:0000313" key="2">
    <source>
        <dbReference type="EMBL" id="KAL2465365.1"/>
    </source>
</evidence>
<evidence type="ECO:0000256" key="1">
    <source>
        <dbReference type="SAM" id="MobiDB-lite"/>
    </source>
</evidence>
<keyword evidence="3" id="KW-1185">Reference proteome</keyword>
<dbReference type="AlphaFoldDB" id="A0ABD1PN72"/>
<feature type="region of interest" description="Disordered" evidence="1">
    <location>
        <begin position="77"/>
        <end position="100"/>
    </location>
</feature>
<organism evidence="2 3">
    <name type="scientific">Abeliophyllum distichum</name>
    <dbReference type="NCBI Taxonomy" id="126358"/>
    <lineage>
        <taxon>Eukaryota</taxon>
        <taxon>Viridiplantae</taxon>
        <taxon>Streptophyta</taxon>
        <taxon>Embryophyta</taxon>
        <taxon>Tracheophyta</taxon>
        <taxon>Spermatophyta</taxon>
        <taxon>Magnoliopsida</taxon>
        <taxon>eudicotyledons</taxon>
        <taxon>Gunneridae</taxon>
        <taxon>Pentapetalae</taxon>
        <taxon>asterids</taxon>
        <taxon>lamiids</taxon>
        <taxon>Lamiales</taxon>
        <taxon>Oleaceae</taxon>
        <taxon>Forsythieae</taxon>
        <taxon>Abeliophyllum</taxon>
    </lineage>
</organism>